<proteinExistence type="predicted"/>
<accession>A0A0E9SY79</accession>
<dbReference type="AlphaFoldDB" id="A0A0E9SY79"/>
<evidence type="ECO:0000313" key="1">
    <source>
        <dbReference type="EMBL" id="JAH46289.1"/>
    </source>
</evidence>
<protein>
    <submittedName>
        <fullName evidence="1">Uncharacterized protein</fullName>
    </submittedName>
</protein>
<dbReference type="EMBL" id="GBXM01051472">
    <property type="protein sequence ID" value="JAH57105.1"/>
    <property type="molecule type" value="Transcribed_RNA"/>
</dbReference>
<sequence length="56" mass="6281">MSSRALAHCSFESNGANKRSQNAVGFLPPLAFEKRITDGEKHHRSQPLLAPDVWNY</sequence>
<dbReference type="EMBL" id="GBXM01062288">
    <property type="protein sequence ID" value="JAH46289.1"/>
    <property type="molecule type" value="Transcribed_RNA"/>
</dbReference>
<reference evidence="1" key="2">
    <citation type="journal article" date="2015" name="Fish Shellfish Immunol.">
        <title>Early steps in the European eel (Anguilla anguilla)-Vibrio vulnificus interaction in the gills: Role of the RtxA13 toxin.</title>
        <authorList>
            <person name="Callol A."/>
            <person name="Pajuelo D."/>
            <person name="Ebbesson L."/>
            <person name="Teles M."/>
            <person name="MacKenzie S."/>
            <person name="Amaro C."/>
        </authorList>
    </citation>
    <scope>NUCLEOTIDE SEQUENCE</scope>
</reference>
<reference evidence="1" key="1">
    <citation type="submission" date="2014-11" db="EMBL/GenBank/DDBJ databases">
        <authorList>
            <person name="Amaro Gonzalez C."/>
        </authorList>
    </citation>
    <scope>NUCLEOTIDE SEQUENCE</scope>
</reference>
<name>A0A0E9SY79_ANGAN</name>
<organism evidence="1">
    <name type="scientific">Anguilla anguilla</name>
    <name type="common">European freshwater eel</name>
    <name type="synonym">Muraena anguilla</name>
    <dbReference type="NCBI Taxonomy" id="7936"/>
    <lineage>
        <taxon>Eukaryota</taxon>
        <taxon>Metazoa</taxon>
        <taxon>Chordata</taxon>
        <taxon>Craniata</taxon>
        <taxon>Vertebrata</taxon>
        <taxon>Euteleostomi</taxon>
        <taxon>Actinopterygii</taxon>
        <taxon>Neopterygii</taxon>
        <taxon>Teleostei</taxon>
        <taxon>Anguilliformes</taxon>
        <taxon>Anguillidae</taxon>
        <taxon>Anguilla</taxon>
    </lineage>
</organism>